<name>A0A8J9S7Q9_PHATR</name>
<organism evidence="2">
    <name type="scientific">Phaeodactylum tricornutum</name>
    <name type="common">Diatom</name>
    <dbReference type="NCBI Taxonomy" id="2850"/>
    <lineage>
        <taxon>Eukaryota</taxon>
        <taxon>Sar</taxon>
        <taxon>Stramenopiles</taxon>
        <taxon>Ochrophyta</taxon>
        <taxon>Bacillariophyta</taxon>
        <taxon>Bacillariophyceae</taxon>
        <taxon>Bacillariophycidae</taxon>
        <taxon>Naviculales</taxon>
        <taxon>Phaeodactylaceae</taxon>
        <taxon>Phaeodactylum</taxon>
    </lineage>
</organism>
<keyword evidence="1" id="KW-0472">Membrane</keyword>
<dbReference type="PANTHER" id="PTHR47380:SF4">
    <property type="entry name" value="OS02G0533000 PROTEIN"/>
    <property type="match status" value="1"/>
</dbReference>
<dbReference type="PANTHER" id="PTHR47380">
    <property type="entry name" value="OS02G0533000 PROTEIN"/>
    <property type="match status" value="1"/>
</dbReference>
<dbReference type="AlphaFoldDB" id="A0A8J9S7Q9"/>
<keyword evidence="1" id="KW-0812">Transmembrane</keyword>
<feature type="transmembrane region" description="Helical" evidence="1">
    <location>
        <begin position="199"/>
        <end position="221"/>
    </location>
</feature>
<sequence>MTQRRNMETVASTTIDEATSSLDLRILELIQATQDRTIRPAKVSTELGISINEATAELCGLLAAVGGGIDGAAFRFEQADGNPVMVFTFPEDFRARALRKRRRQDFHETMQTFLDIVVKILKTVTAFGLILSLLIVSLAAMMGLVAAVIGLSRTGNQGYRNIVVRQLRSMFYTTRQLLWCYAVFGPAGDDGQDLFLREVAYDTSLACSVCYGNPASFFYWIRAQQLARRSRVRGWTAFARSQGTLTNNEGAALLRPRLRPNNLPTDTPEISQRTLLPVAVEFLFGPPSYLNEETEKWKLRAHALIQKSMISSSRGVSLEEMSPYVDHPPATLSESSKIVEQGLILVAYFNGVPMKNCTDQPAKALFNFPELLSESSSITKFDSSPVYDDDGSWSSVLYAKEAGSGRLRSSFDVAESIEEPPLRFTQLPKKDFVRCIGLGLLNLIGVLWLGQSIGVGGALELKSGILLERFLRRWVVPILQFYGFLFLGLPAGRLCIVILRNKHRYVRNRKRRSLVKELTA</sequence>
<dbReference type="Proteomes" id="UP000836788">
    <property type="component" value="Chromosome 2"/>
</dbReference>
<feature type="transmembrane region" description="Helical" evidence="1">
    <location>
        <begin position="432"/>
        <end position="454"/>
    </location>
</feature>
<proteinExistence type="predicted"/>
<dbReference type="EMBL" id="OU594943">
    <property type="protein sequence ID" value="CAG9284101.1"/>
    <property type="molecule type" value="Genomic_DNA"/>
</dbReference>
<evidence type="ECO:0000256" key="1">
    <source>
        <dbReference type="SAM" id="Phobius"/>
    </source>
</evidence>
<evidence type="ECO:0000313" key="2">
    <source>
        <dbReference type="EMBL" id="CAG9284101.1"/>
    </source>
</evidence>
<protein>
    <submittedName>
        <fullName evidence="2">Uncharacterized protein</fullName>
    </submittedName>
</protein>
<dbReference type="InterPro" id="IPR044200">
    <property type="entry name" value="At5g03900-like"/>
</dbReference>
<gene>
    <name evidence="2" type="ORF">PTTT1_LOCUS24871</name>
</gene>
<accession>A0A8J9S7Q9</accession>
<feature type="transmembrane region" description="Helical" evidence="1">
    <location>
        <begin position="474"/>
        <end position="499"/>
    </location>
</feature>
<feature type="transmembrane region" description="Helical" evidence="1">
    <location>
        <begin position="126"/>
        <end position="149"/>
    </location>
</feature>
<reference evidence="2" key="1">
    <citation type="submission" date="2022-02" db="EMBL/GenBank/DDBJ databases">
        <authorList>
            <person name="Giguere J D."/>
        </authorList>
    </citation>
    <scope>NUCLEOTIDE SEQUENCE</scope>
    <source>
        <strain evidence="2">CCAP 1055/1</strain>
    </source>
</reference>
<keyword evidence="1" id="KW-1133">Transmembrane helix</keyword>